<accession>A0ACA9K1F6</accession>
<protein>
    <submittedName>
        <fullName evidence="1">4525_t:CDS:1</fullName>
    </submittedName>
</protein>
<keyword evidence="2" id="KW-1185">Reference proteome</keyword>
<dbReference type="EMBL" id="CAJVPM010000559">
    <property type="protein sequence ID" value="CAG8446950.1"/>
    <property type="molecule type" value="Genomic_DNA"/>
</dbReference>
<gene>
    <name evidence="1" type="ORF">SCALOS_LOCUS983</name>
</gene>
<reference evidence="1" key="1">
    <citation type="submission" date="2021-06" db="EMBL/GenBank/DDBJ databases">
        <authorList>
            <person name="Kallberg Y."/>
            <person name="Tangrot J."/>
            <person name="Rosling A."/>
        </authorList>
    </citation>
    <scope>NUCLEOTIDE SEQUENCE</scope>
    <source>
        <strain evidence="1">AU212A</strain>
    </source>
</reference>
<evidence type="ECO:0000313" key="2">
    <source>
        <dbReference type="Proteomes" id="UP000789860"/>
    </source>
</evidence>
<comment type="caution">
    <text evidence="1">The sequence shown here is derived from an EMBL/GenBank/DDBJ whole genome shotgun (WGS) entry which is preliminary data.</text>
</comment>
<organism evidence="1 2">
    <name type="scientific">Scutellospora calospora</name>
    <dbReference type="NCBI Taxonomy" id="85575"/>
    <lineage>
        <taxon>Eukaryota</taxon>
        <taxon>Fungi</taxon>
        <taxon>Fungi incertae sedis</taxon>
        <taxon>Mucoromycota</taxon>
        <taxon>Glomeromycotina</taxon>
        <taxon>Glomeromycetes</taxon>
        <taxon>Diversisporales</taxon>
        <taxon>Gigasporaceae</taxon>
        <taxon>Scutellospora</taxon>
    </lineage>
</organism>
<proteinExistence type="predicted"/>
<name>A0ACA9K1F6_9GLOM</name>
<dbReference type="Proteomes" id="UP000789860">
    <property type="component" value="Unassembled WGS sequence"/>
</dbReference>
<evidence type="ECO:0000313" key="1">
    <source>
        <dbReference type="EMBL" id="CAG8446950.1"/>
    </source>
</evidence>
<sequence>MVENENLILDKLNICDATTKEWNKVKKIEETRIDNIIKEYLATPIKLNGFIRSTTSSQKTKNPEITGSSSFHTAILTTIPIEEEIQNNATAQKQIASSKEIAEKKVKELEQIYNIITDS</sequence>